<accession>A0ABX7ULF4</accession>
<evidence type="ECO:0000259" key="4">
    <source>
        <dbReference type="PROSITE" id="PS50949"/>
    </source>
</evidence>
<dbReference type="PANTHER" id="PTHR38445">
    <property type="entry name" value="HTH-TYPE TRANSCRIPTIONAL REPRESSOR YTRA"/>
    <property type="match status" value="1"/>
</dbReference>
<keyword evidence="6" id="KW-1185">Reference proteome</keyword>
<reference evidence="5 6" key="1">
    <citation type="submission" date="2021-03" db="EMBL/GenBank/DDBJ databases">
        <title>Mucilaginibacter strains isolated from gold and copper mining confer multi heavy-metal resistance.</title>
        <authorList>
            <person name="Li Y."/>
        </authorList>
    </citation>
    <scope>NUCLEOTIDE SEQUENCE [LARGE SCALE GENOMIC DNA]</scope>
    <source>
        <strain evidence="5 6">P2-4</strain>
    </source>
</reference>
<dbReference type="Pfam" id="PF00392">
    <property type="entry name" value="GntR"/>
    <property type="match status" value="1"/>
</dbReference>
<evidence type="ECO:0000256" key="2">
    <source>
        <dbReference type="ARBA" id="ARBA00023125"/>
    </source>
</evidence>
<evidence type="ECO:0000313" key="5">
    <source>
        <dbReference type="EMBL" id="QTE53661.1"/>
    </source>
</evidence>
<keyword evidence="1" id="KW-0805">Transcription regulation</keyword>
<keyword evidence="2" id="KW-0238">DNA-binding</keyword>
<dbReference type="SUPFAM" id="SSF53822">
    <property type="entry name" value="Periplasmic binding protein-like I"/>
    <property type="match status" value="1"/>
</dbReference>
<name>A0ABX7ULF4_9SPHI</name>
<dbReference type="SMART" id="SM00345">
    <property type="entry name" value="HTH_GNTR"/>
    <property type="match status" value="1"/>
</dbReference>
<dbReference type="Proteomes" id="UP000663940">
    <property type="component" value="Chromosome"/>
</dbReference>
<evidence type="ECO:0000313" key="6">
    <source>
        <dbReference type="Proteomes" id="UP000663940"/>
    </source>
</evidence>
<gene>
    <name evidence="5" type="ORF">J3L21_17590</name>
</gene>
<dbReference type="Gene3D" id="1.10.10.10">
    <property type="entry name" value="Winged helix-like DNA-binding domain superfamily/Winged helix DNA-binding domain"/>
    <property type="match status" value="1"/>
</dbReference>
<organism evidence="5 6">
    <name type="scientific">Mucilaginibacter rubeus</name>
    <dbReference type="NCBI Taxonomy" id="2027860"/>
    <lineage>
        <taxon>Bacteria</taxon>
        <taxon>Pseudomonadati</taxon>
        <taxon>Bacteroidota</taxon>
        <taxon>Sphingobacteriia</taxon>
        <taxon>Sphingobacteriales</taxon>
        <taxon>Sphingobacteriaceae</taxon>
        <taxon>Mucilaginibacter</taxon>
    </lineage>
</organism>
<dbReference type="PROSITE" id="PS50949">
    <property type="entry name" value="HTH_GNTR"/>
    <property type="match status" value="1"/>
</dbReference>
<dbReference type="InterPro" id="IPR028082">
    <property type="entry name" value="Peripla_BP_I"/>
</dbReference>
<evidence type="ECO:0000256" key="1">
    <source>
        <dbReference type="ARBA" id="ARBA00023015"/>
    </source>
</evidence>
<dbReference type="InterPro" id="IPR036390">
    <property type="entry name" value="WH_DNA-bd_sf"/>
</dbReference>
<dbReference type="PANTHER" id="PTHR38445:SF10">
    <property type="entry name" value="GNTR-FAMILY TRANSCRIPTIONAL REGULATOR"/>
    <property type="match status" value="1"/>
</dbReference>
<proteinExistence type="predicted"/>
<dbReference type="EMBL" id="CP071880">
    <property type="protein sequence ID" value="QTE53661.1"/>
    <property type="molecule type" value="Genomic_DNA"/>
</dbReference>
<evidence type="ECO:0000256" key="3">
    <source>
        <dbReference type="ARBA" id="ARBA00023163"/>
    </source>
</evidence>
<dbReference type="InterPro" id="IPR036388">
    <property type="entry name" value="WH-like_DNA-bd_sf"/>
</dbReference>
<sequence length="345" mass="39287">MCVVKNYLKILSIDEYSITPKYLQLSNAIIRAIESGQIVKDDMLPSINDLSYALDTSRNTIERVYKELKEKGIVSSVPGKGFFISNTDFQKPLKIFLLFNKLSAHKKIIYDAFVATIGEQAAIDFYIYNNDFYFFKKIIAESIQSDYAKYIIIPHFLDNETKAHEIINTIPKDKLILLDNLVPGVNGKFAAIYENFATDVYEALKSMLDNLSKYHTLKLIFPGKTYHSKEIMKGFLNFCRQYAFEYGIVETLSTETIQKNTVYISLTEDDLVELIKKIIASDLKVAKDVGVISYNETALKEIILDGITTISTDFKLMGSKTAEFALNNCHEHFAVPFTVRLRSSL</sequence>
<dbReference type="Gene3D" id="3.40.50.2300">
    <property type="match status" value="2"/>
</dbReference>
<dbReference type="CDD" id="cd07377">
    <property type="entry name" value="WHTH_GntR"/>
    <property type="match status" value="1"/>
</dbReference>
<feature type="domain" description="HTH gntR-type" evidence="4">
    <location>
        <begin position="19"/>
        <end position="87"/>
    </location>
</feature>
<protein>
    <submittedName>
        <fullName evidence="5">GntR family transcriptional regulator</fullName>
    </submittedName>
</protein>
<dbReference type="SUPFAM" id="SSF46785">
    <property type="entry name" value="Winged helix' DNA-binding domain"/>
    <property type="match status" value="1"/>
</dbReference>
<keyword evidence="3" id="KW-0804">Transcription</keyword>
<dbReference type="InterPro" id="IPR000524">
    <property type="entry name" value="Tscrpt_reg_HTH_GntR"/>
</dbReference>